<feature type="compositionally biased region" description="Basic and acidic residues" evidence="1">
    <location>
        <begin position="143"/>
        <end position="159"/>
    </location>
</feature>
<reference evidence="2 3" key="1">
    <citation type="submission" date="2015-05" db="EMBL/GenBank/DDBJ databases">
        <title>Evolution of Trichinella species and genotypes.</title>
        <authorList>
            <person name="Korhonen P.K."/>
            <person name="Edoardo P."/>
            <person name="Giuseppe L.R."/>
            <person name="Gasser R.B."/>
        </authorList>
    </citation>
    <scope>NUCLEOTIDE SEQUENCE [LARGE SCALE GENOMIC DNA]</scope>
    <source>
        <strain evidence="2">ISS10</strain>
    </source>
</reference>
<evidence type="ECO:0000256" key="1">
    <source>
        <dbReference type="SAM" id="MobiDB-lite"/>
    </source>
</evidence>
<protein>
    <submittedName>
        <fullName evidence="2">Uncharacterized protein</fullName>
    </submittedName>
</protein>
<name>A0A0V1L8M0_9BILA</name>
<accession>A0A0V1L8M0</accession>
<comment type="caution">
    <text evidence="2">The sequence shown here is derived from an EMBL/GenBank/DDBJ whole genome shotgun (WGS) entry which is preliminary data.</text>
</comment>
<dbReference type="AlphaFoldDB" id="A0A0V1L8M0"/>
<keyword evidence="3" id="KW-1185">Reference proteome</keyword>
<gene>
    <name evidence="2" type="ORF">T02_550</name>
</gene>
<organism evidence="2 3">
    <name type="scientific">Trichinella nativa</name>
    <dbReference type="NCBI Taxonomy" id="6335"/>
    <lineage>
        <taxon>Eukaryota</taxon>
        <taxon>Metazoa</taxon>
        <taxon>Ecdysozoa</taxon>
        <taxon>Nematoda</taxon>
        <taxon>Enoplea</taxon>
        <taxon>Dorylaimia</taxon>
        <taxon>Trichinellida</taxon>
        <taxon>Trichinellidae</taxon>
        <taxon>Trichinella</taxon>
    </lineage>
</organism>
<evidence type="ECO:0000313" key="3">
    <source>
        <dbReference type="Proteomes" id="UP000054721"/>
    </source>
</evidence>
<dbReference type="EMBL" id="JYDW01000107">
    <property type="protein sequence ID" value="KRZ55818.1"/>
    <property type="molecule type" value="Genomic_DNA"/>
</dbReference>
<sequence>MPLKSGHLRPYQHRPARWWCDQTTPFVVYRRVKRKLAVACGAARGWAEDRSGLQISKATLPQGHGCCGADTIQELEKRNGKFDPRKRAVVSLKALTYCLFIVYAPPPPPHLLIAPSFPRSSVGRSDNGQLTVLCDTDRLTTKCGGDRPRSNDNDAEANRRPRQTCALSPRR</sequence>
<evidence type="ECO:0000313" key="2">
    <source>
        <dbReference type="EMBL" id="KRZ55818.1"/>
    </source>
</evidence>
<proteinExistence type="predicted"/>
<dbReference type="Proteomes" id="UP000054721">
    <property type="component" value="Unassembled WGS sequence"/>
</dbReference>
<feature type="region of interest" description="Disordered" evidence="1">
    <location>
        <begin position="143"/>
        <end position="171"/>
    </location>
</feature>